<dbReference type="PANTHER" id="PTHR43434">
    <property type="entry name" value="PHOSPHOGLYCOLATE PHOSPHATASE"/>
    <property type="match status" value="1"/>
</dbReference>
<dbReference type="InterPro" id="IPR041492">
    <property type="entry name" value="HAD_2"/>
</dbReference>
<dbReference type="Proteomes" id="UP000199322">
    <property type="component" value="Unassembled WGS sequence"/>
</dbReference>
<evidence type="ECO:0000313" key="4">
    <source>
        <dbReference type="Proteomes" id="UP000297288"/>
    </source>
</evidence>
<dbReference type="GO" id="GO:0006281">
    <property type="term" value="P:DNA repair"/>
    <property type="evidence" value="ECO:0007669"/>
    <property type="project" value="TreeGrafter"/>
</dbReference>
<gene>
    <name evidence="2" type="ORF">E4650_04845</name>
    <name evidence="1" type="ORF">SAMN04488588_0688</name>
</gene>
<dbReference type="InterPro" id="IPR023198">
    <property type="entry name" value="PGP-like_dom2"/>
</dbReference>
<dbReference type="InterPro" id="IPR006439">
    <property type="entry name" value="HAD-SF_hydro_IA"/>
</dbReference>
<dbReference type="Gene3D" id="3.40.50.1000">
    <property type="entry name" value="HAD superfamily/HAD-like"/>
    <property type="match status" value="1"/>
</dbReference>
<sequence length="210" mass="24990">MLYKNFIWDFDGTIIDTYPATINSILKTMKEYNVNLNYEEVYKKAKVTLRYVFDYIKNEYNFNNEIVDKILYDFSKISPKDRIKYDKIEEVLIYIKKNDGKNFLVTNRDSKSTLDILDFYNLKYLFEEIVTSDDGFKLKPNPESFNFLINKYSLSLNKTIGIGDRKLDIEAAKNSNIASVFMNFDIIKSNYNADFVFNNYNDFYKNILMR</sequence>
<dbReference type="GO" id="GO:0005829">
    <property type="term" value="C:cytosol"/>
    <property type="evidence" value="ECO:0007669"/>
    <property type="project" value="TreeGrafter"/>
</dbReference>
<dbReference type="SFLD" id="SFLDS00003">
    <property type="entry name" value="Haloacid_Dehalogenase"/>
    <property type="match status" value="1"/>
</dbReference>
<accession>A0A1G6JZR6</accession>
<dbReference type="PANTHER" id="PTHR43434:SF25">
    <property type="entry name" value="PHOSPHOGLYCOLATE PHOSPHATASE"/>
    <property type="match status" value="1"/>
</dbReference>
<dbReference type="OrthoDB" id="9797743at2"/>
<dbReference type="NCBIfam" id="TIGR01549">
    <property type="entry name" value="HAD-SF-IA-v1"/>
    <property type="match status" value="1"/>
</dbReference>
<dbReference type="Proteomes" id="UP000297288">
    <property type="component" value="Unassembled WGS sequence"/>
</dbReference>
<dbReference type="AlphaFoldDB" id="A0A1G6JZR6"/>
<dbReference type="InterPro" id="IPR023214">
    <property type="entry name" value="HAD_sf"/>
</dbReference>
<dbReference type="RefSeq" id="WP_091402821.1">
    <property type="nucleotide sequence ID" value="NZ_FMYV01000002.1"/>
</dbReference>
<evidence type="ECO:0000313" key="1">
    <source>
        <dbReference type="EMBL" id="SDC24230.1"/>
    </source>
</evidence>
<organism evidence="1 3">
    <name type="scientific">Geotoga petraea</name>
    <dbReference type="NCBI Taxonomy" id="28234"/>
    <lineage>
        <taxon>Bacteria</taxon>
        <taxon>Thermotogati</taxon>
        <taxon>Thermotogota</taxon>
        <taxon>Thermotogae</taxon>
        <taxon>Petrotogales</taxon>
        <taxon>Petrotogaceae</taxon>
        <taxon>Geotoga</taxon>
    </lineage>
</organism>
<dbReference type="STRING" id="28234.SAMN04488588_0688"/>
<keyword evidence="3" id="KW-1185">Reference proteome</keyword>
<dbReference type="EMBL" id="SRME01000002">
    <property type="protein sequence ID" value="TGG88373.1"/>
    <property type="molecule type" value="Genomic_DNA"/>
</dbReference>
<dbReference type="SFLD" id="SFLDG01129">
    <property type="entry name" value="C1.5:_HAD__Beta-PGM__Phosphata"/>
    <property type="match status" value="1"/>
</dbReference>
<dbReference type="InterPro" id="IPR036412">
    <property type="entry name" value="HAD-like_sf"/>
</dbReference>
<dbReference type="InterPro" id="IPR050155">
    <property type="entry name" value="HAD-like_hydrolase_sf"/>
</dbReference>
<reference evidence="2 4" key="2">
    <citation type="submission" date="2019-04" db="EMBL/GenBank/DDBJ databases">
        <title>Draft genome sequence data and analysis of a Fermenting Bacterium, Geotoga petraea strain HO-Geo1, isolated from heavy-oil petroleum reservoir in Russia.</title>
        <authorList>
            <person name="Grouzdev D.S."/>
            <person name="Semenova E.M."/>
            <person name="Sokolova D.S."/>
            <person name="Tourova T.P."/>
            <person name="Poltaraus A.B."/>
            <person name="Nazina T.N."/>
        </authorList>
    </citation>
    <scope>NUCLEOTIDE SEQUENCE [LARGE SCALE GENOMIC DNA]</scope>
    <source>
        <strain evidence="2 4">HO-Geo1</strain>
    </source>
</reference>
<proteinExistence type="predicted"/>
<dbReference type="Gene3D" id="1.10.150.240">
    <property type="entry name" value="Putative phosphatase, domain 2"/>
    <property type="match status" value="1"/>
</dbReference>
<evidence type="ECO:0000313" key="2">
    <source>
        <dbReference type="EMBL" id="TGG88373.1"/>
    </source>
</evidence>
<dbReference type="SUPFAM" id="SSF56784">
    <property type="entry name" value="HAD-like"/>
    <property type="match status" value="1"/>
</dbReference>
<dbReference type="EMBL" id="FMYV01000002">
    <property type="protein sequence ID" value="SDC24230.1"/>
    <property type="molecule type" value="Genomic_DNA"/>
</dbReference>
<reference evidence="1 3" key="1">
    <citation type="submission" date="2016-10" db="EMBL/GenBank/DDBJ databases">
        <authorList>
            <person name="de Groot N.N."/>
        </authorList>
    </citation>
    <scope>NUCLEOTIDE SEQUENCE [LARGE SCALE GENOMIC DNA]</scope>
    <source>
        <strain evidence="1 3">WG14</strain>
    </source>
</reference>
<keyword evidence="2" id="KW-0378">Hydrolase</keyword>
<name>A0A1G6JZR6_9BACT</name>
<dbReference type="GO" id="GO:0008967">
    <property type="term" value="F:phosphoglycolate phosphatase activity"/>
    <property type="evidence" value="ECO:0007669"/>
    <property type="project" value="TreeGrafter"/>
</dbReference>
<protein>
    <submittedName>
        <fullName evidence="2">HAD family hydrolase</fullName>
    </submittedName>
    <submittedName>
        <fullName evidence="1">Haloacid dehalogenase superfamily, subfamily IA, variant 1 with third motif having Dx(3-4)D or Dx(3-4)E</fullName>
    </submittedName>
</protein>
<evidence type="ECO:0000313" key="3">
    <source>
        <dbReference type="Proteomes" id="UP000199322"/>
    </source>
</evidence>
<dbReference type="Pfam" id="PF13419">
    <property type="entry name" value="HAD_2"/>
    <property type="match status" value="1"/>
</dbReference>